<feature type="domain" description="CARD" evidence="13">
    <location>
        <begin position="31"/>
        <end position="100"/>
    </location>
</feature>
<dbReference type="GO" id="GO:0045087">
    <property type="term" value="P:innate immune response"/>
    <property type="evidence" value="ECO:0007669"/>
    <property type="project" value="UniProtKB-KW"/>
</dbReference>
<keyword evidence="12" id="KW-1271">Inflammasome</keyword>
<dbReference type="CDD" id="cd08324">
    <property type="entry name" value="CARD_NOD1_CARD4"/>
    <property type="match status" value="1"/>
</dbReference>
<evidence type="ECO:0000256" key="6">
    <source>
        <dbReference type="ARBA" id="ARBA00022741"/>
    </source>
</evidence>
<keyword evidence="6" id="KW-0547">Nucleotide-binding</keyword>
<dbReference type="GO" id="GO:0005524">
    <property type="term" value="F:ATP binding"/>
    <property type="evidence" value="ECO:0007669"/>
    <property type="project" value="UniProtKB-KW"/>
</dbReference>
<evidence type="ECO:0000256" key="1">
    <source>
        <dbReference type="ARBA" id="ARBA00004110"/>
    </source>
</evidence>
<dbReference type="OrthoDB" id="120976at2759"/>
<evidence type="ECO:0000259" key="14">
    <source>
        <dbReference type="PROSITE" id="PS50837"/>
    </source>
</evidence>
<evidence type="ECO:0000256" key="3">
    <source>
        <dbReference type="ARBA" id="ARBA00022490"/>
    </source>
</evidence>
<dbReference type="GeneID" id="111848878"/>
<evidence type="ECO:0000256" key="11">
    <source>
        <dbReference type="ARBA" id="ARBA00023198"/>
    </source>
</evidence>
<dbReference type="PANTHER" id="PTHR45690:SF19">
    <property type="entry name" value="NACHT, LRR AND PYD DOMAINS-CONTAINING PROTEIN 3"/>
    <property type="match status" value="1"/>
</dbReference>
<sequence length="956" mass="107926">MHVSGEGGPAAATLCGPGMEVTSRGPVSTYRLLTVHRELLVHQVKNVQCILDNFQRSGFFCSEDVEIVLRTPTKPDQVRKILELVQSKGEETSEYFVYILHKICDAFIDLQPWLKDVQYDPSSFIQQIPVHNTDPISRYTEKLRHELGRDTQFMVSYSQKEEIPLEDMYTDTLMEMLNERNESLSYVDSMEQLLDDTGAFNKHAETVLITGDAGIGKSILLQKVQNLWSKRELMTGAKFFFKFRCRMFSSFKETDEISLKDLLFKHNCYPDNDPDGEIFSYIQRFPETVLFTFDGYDELNPDFDLGNMPEVVSPEDKTHPLLLLMNLLSGKLLKGSLKILTARTGTEVESRVLKKKVFLKGFSPEHLKRYTTLHFPEREYRDQVSVQLEANPHLCSLCSIPLFCWIIFKSFKHFRAMYDDYELPESCVTITKVFLLLSEVFLSRLSSPSMLKKSTRCTSDMFKAGLRVLAAVAKLALLGMRRGSFVFDYNEISECGISDDDLQVGFLRPVDHYDGCVQPATFEFLHVTLQSFLAAFGLILEEEIKSREILEFFAECEYRKESRFSCGPCLGGSKPRESDPFQANEHLQFTNLFLCGLLSKPNGSLLEHLLPPASLRKKRGVLKSYFSKTVKSHMRGLPRYTGETGGKKVHVMGNFLWMLRCIFETASEDVARLAARGISADYIKLAYCNMFCSDCGALNFVLHHHRKHLGVDMDNNNIGDYGVKQLRPSFSKMTVVRLCVNQVTDSSMEVLAEELVKYKVVTVLGLYKNHITDVGAKLIAQIIEQCPSLRIVKLGCNKITNVGGKCLASAVQKSKTIFDIGMWGNPIGDEGATAFAEALKNHPSLTNLSLSANGITSEGGRSLAAALKENNSLHIFWMLQNELSDEAATTLAEAVRVNMGLTHLMLMNNKLTVKGAKELAEALTHNTTLKEICVKGNLITEEEEKQFEAETRLRFC</sequence>
<protein>
    <submittedName>
        <fullName evidence="15">Nucleotide binding oligomerization domain containing 1</fullName>
    </submittedName>
</protein>
<dbReference type="SUPFAM" id="SSF52047">
    <property type="entry name" value="RNI-like"/>
    <property type="match status" value="1"/>
</dbReference>
<dbReference type="GO" id="GO:0061702">
    <property type="term" value="C:canonical inflammasome complex"/>
    <property type="evidence" value="ECO:0007669"/>
    <property type="project" value="UniProtKB-SubCell"/>
</dbReference>
<evidence type="ECO:0000256" key="10">
    <source>
        <dbReference type="ARBA" id="ARBA00022859"/>
    </source>
</evidence>
<evidence type="ECO:0000313" key="16">
    <source>
        <dbReference type="Proteomes" id="UP000261540"/>
    </source>
</evidence>
<keyword evidence="3" id="KW-0963">Cytoplasm</keyword>
<dbReference type="Ensembl" id="ENSPKIT00000042762.1">
    <property type="protein sequence ID" value="ENSPKIP00000018232.1"/>
    <property type="gene ID" value="ENSPKIG00000003876.1"/>
</dbReference>
<dbReference type="InterPro" id="IPR001315">
    <property type="entry name" value="CARD"/>
</dbReference>
<dbReference type="InterPro" id="IPR011029">
    <property type="entry name" value="DEATH-like_dom_sf"/>
</dbReference>
<feature type="domain" description="NACHT" evidence="14">
    <location>
        <begin position="205"/>
        <end position="349"/>
    </location>
</feature>
<dbReference type="Gene3D" id="3.40.50.300">
    <property type="entry name" value="P-loop containing nucleotide triphosphate hydrolases"/>
    <property type="match status" value="1"/>
</dbReference>
<dbReference type="PROSITE" id="PS50209">
    <property type="entry name" value="CARD"/>
    <property type="match status" value="1"/>
</dbReference>
<dbReference type="InterPro" id="IPR050637">
    <property type="entry name" value="NLRP_innate_immun_reg"/>
</dbReference>
<dbReference type="FunFam" id="3.80.10.10:FF:000666">
    <property type="entry name" value="Nucleotide-binding oligomerization domain-containing protein 1"/>
    <property type="match status" value="1"/>
</dbReference>
<dbReference type="RefSeq" id="XP_023676993.1">
    <property type="nucleotide sequence ID" value="XM_023821225.2"/>
</dbReference>
<dbReference type="Pfam" id="PF17776">
    <property type="entry name" value="NLRC4_HD2"/>
    <property type="match status" value="1"/>
</dbReference>
<dbReference type="SUPFAM" id="SSF47986">
    <property type="entry name" value="DEATH domain"/>
    <property type="match status" value="1"/>
</dbReference>
<dbReference type="SMART" id="SM00368">
    <property type="entry name" value="LRR_RI"/>
    <property type="match status" value="6"/>
</dbReference>
<dbReference type="InterPro" id="IPR032675">
    <property type="entry name" value="LRR_dom_sf"/>
</dbReference>
<proteinExistence type="inferred from homology"/>
<keyword evidence="9" id="KW-0832">Ubl conjugation</keyword>
<evidence type="ECO:0000313" key="15">
    <source>
        <dbReference type="Ensembl" id="ENSPKIP00000018232.1"/>
    </source>
</evidence>
<dbReference type="GO" id="GO:0006954">
    <property type="term" value="P:inflammatory response"/>
    <property type="evidence" value="ECO:0007669"/>
    <property type="project" value="UniProtKB-KW"/>
</dbReference>
<evidence type="ECO:0000259" key="13">
    <source>
        <dbReference type="PROSITE" id="PS50209"/>
    </source>
</evidence>
<dbReference type="InterPro" id="IPR041267">
    <property type="entry name" value="NLRP_HD2"/>
</dbReference>
<evidence type="ECO:0000256" key="2">
    <source>
        <dbReference type="ARBA" id="ARBA00008665"/>
    </source>
</evidence>
<evidence type="ECO:0000256" key="7">
    <source>
        <dbReference type="ARBA" id="ARBA00022801"/>
    </source>
</evidence>
<dbReference type="Proteomes" id="UP000261540">
    <property type="component" value="Unplaced"/>
</dbReference>
<evidence type="ECO:0000256" key="8">
    <source>
        <dbReference type="ARBA" id="ARBA00022840"/>
    </source>
</evidence>
<dbReference type="STRING" id="1676925.ENSPKIP00000018269"/>
<dbReference type="AlphaFoldDB" id="A0A3B3RHY8"/>
<dbReference type="Gene3D" id="1.10.533.10">
    <property type="entry name" value="Death Domain, Fas"/>
    <property type="match status" value="1"/>
</dbReference>
<dbReference type="Ensembl" id="ENSPKIT00000042799.1">
    <property type="protein sequence ID" value="ENSPKIP00000018269.1"/>
    <property type="gene ID" value="ENSPKIG00000003876.1"/>
</dbReference>
<dbReference type="GeneTree" id="ENSGT00940000157845"/>
<reference evidence="15" key="1">
    <citation type="submission" date="2025-05" db="UniProtKB">
        <authorList>
            <consortium name="Ensembl"/>
        </authorList>
    </citation>
    <scope>IDENTIFICATION</scope>
</reference>
<dbReference type="PROSITE" id="PS50837">
    <property type="entry name" value="NACHT"/>
    <property type="match status" value="1"/>
</dbReference>
<keyword evidence="7" id="KW-0378">Hydrolase</keyword>
<comment type="similarity">
    <text evidence="2">Belongs to the NLRP family.</text>
</comment>
<dbReference type="InterPro" id="IPR001611">
    <property type="entry name" value="Leu-rich_rpt"/>
</dbReference>
<comment type="subcellular location">
    <subcellularLocation>
        <location evidence="1">Inflammasome</location>
    </subcellularLocation>
</comment>
<evidence type="ECO:0000256" key="12">
    <source>
        <dbReference type="ARBA" id="ARBA00023233"/>
    </source>
</evidence>
<dbReference type="Pfam" id="PF00619">
    <property type="entry name" value="CARD"/>
    <property type="match status" value="1"/>
</dbReference>
<dbReference type="Pfam" id="PF05729">
    <property type="entry name" value="NACHT"/>
    <property type="match status" value="1"/>
</dbReference>
<keyword evidence="11" id="KW-0395">Inflammatory response</keyword>
<accession>A0A3B3RHY8</accession>
<dbReference type="InterPro" id="IPR041075">
    <property type="entry name" value="NOD1/2_WH"/>
</dbReference>
<keyword evidence="8" id="KW-0067">ATP-binding</keyword>
<dbReference type="Pfam" id="PF17779">
    <property type="entry name" value="WHD_NOD2"/>
    <property type="match status" value="1"/>
</dbReference>
<dbReference type="Gene3D" id="3.80.10.10">
    <property type="entry name" value="Ribonuclease Inhibitor"/>
    <property type="match status" value="2"/>
</dbReference>
<dbReference type="PANTHER" id="PTHR45690">
    <property type="entry name" value="NACHT, LRR AND PYD DOMAINS-CONTAINING PROTEIN 12"/>
    <property type="match status" value="1"/>
</dbReference>
<keyword evidence="5" id="KW-0677">Repeat</keyword>
<keyword evidence="4" id="KW-0399">Innate immunity</keyword>
<evidence type="ECO:0000256" key="9">
    <source>
        <dbReference type="ARBA" id="ARBA00022843"/>
    </source>
</evidence>
<dbReference type="Pfam" id="PF13516">
    <property type="entry name" value="LRR_6"/>
    <property type="match status" value="2"/>
</dbReference>
<organism evidence="15 16">
    <name type="scientific">Paramormyrops kingsleyae</name>
    <dbReference type="NCBI Taxonomy" id="1676925"/>
    <lineage>
        <taxon>Eukaryota</taxon>
        <taxon>Metazoa</taxon>
        <taxon>Chordata</taxon>
        <taxon>Craniata</taxon>
        <taxon>Vertebrata</taxon>
        <taxon>Euteleostomi</taxon>
        <taxon>Actinopterygii</taxon>
        <taxon>Neopterygii</taxon>
        <taxon>Teleostei</taxon>
        <taxon>Osteoglossocephala</taxon>
        <taxon>Osteoglossomorpha</taxon>
        <taxon>Osteoglossiformes</taxon>
        <taxon>Mormyridae</taxon>
        <taxon>Paramormyrops</taxon>
    </lineage>
</organism>
<dbReference type="GO" id="GO:0042981">
    <property type="term" value="P:regulation of apoptotic process"/>
    <property type="evidence" value="ECO:0007669"/>
    <property type="project" value="InterPro"/>
</dbReference>
<evidence type="ECO:0000256" key="4">
    <source>
        <dbReference type="ARBA" id="ARBA00022588"/>
    </source>
</evidence>
<evidence type="ECO:0000256" key="5">
    <source>
        <dbReference type="ARBA" id="ARBA00022737"/>
    </source>
</evidence>
<dbReference type="InterPro" id="IPR007111">
    <property type="entry name" value="NACHT_NTPase"/>
</dbReference>
<keyword evidence="10" id="KW-0391">Immunity</keyword>
<dbReference type="InterPro" id="IPR027417">
    <property type="entry name" value="P-loop_NTPase"/>
</dbReference>
<name>A0A3B3RHY8_9TELE</name>
<keyword evidence="16" id="KW-1185">Reference proteome</keyword>